<dbReference type="NCBIfam" id="TIGR03696">
    <property type="entry name" value="Rhs_assc_core"/>
    <property type="match status" value="1"/>
</dbReference>
<dbReference type="OrthoDB" id="2972467at2"/>
<dbReference type="InterPro" id="IPR022385">
    <property type="entry name" value="Rhs_assc_core"/>
</dbReference>
<evidence type="ECO:0008006" key="4">
    <source>
        <dbReference type="Google" id="ProtNLM"/>
    </source>
</evidence>
<dbReference type="EMBL" id="QFRJ01000002">
    <property type="protein sequence ID" value="PWH86236.1"/>
    <property type="molecule type" value="Genomic_DNA"/>
</dbReference>
<dbReference type="Gene3D" id="2.180.10.10">
    <property type="entry name" value="RHS repeat-associated core"/>
    <property type="match status" value="1"/>
</dbReference>
<comment type="caution">
    <text evidence="2">The sequence shown here is derived from an EMBL/GenBank/DDBJ whole genome shotgun (WGS) entry which is preliminary data.</text>
</comment>
<dbReference type="Proteomes" id="UP000245370">
    <property type="component" value="Unassembled WGS sequence"/>
</dbReference>
<accession>A0A2U2XEK0</accession>
<feature type="region of interest" description="Disordered" evidence="1">
    <location>
        <begin position="208"/>
        <end position="227"/>
    </location>
</feature>
<feature type="compositionally biased region" description="Polar residues" evidence="1">
    <location>
        <begin position="208"/>
        <end position="226"/>
    </location>
</feature>
<reference evidence="2 3" key="1">
    <citation type="submission" date="2018-05" db="EMBL/GenBank/DDBJ databases">
        <title>Brumimicrobium oceani sp. nov., isolated from coastal sediment.</title>
        <authorList>
            <person name="Kou Y."/>
        </authorList>
    </citation>
    <scope>NUCLEOTIDE SEQUENCE [LARGE SCALE GENOMIC DNA]</scope>
    <source>
        <strain evidence="2 3">C305</strain>
    </source>
</reference>
<name>A0A2U2XEK0_9FLAO</name>
<proteinExistence type="predicted"/>
<dbReference type="RefSeq" id="WP_109358354.1">
    <property type="nucleotide sequence ID" value="NZ_QFRJ01000002.1"/>
</dbReference>
<sequence length="296" mass="33470">MGCKKLTYNETLSPLKVVCNNLNVSGISCVGSYRYGFQGQEVDDEIKGEGNSVNFKYRMHDPRVGRFFAVDPLTAEYPHNSPYAFSENNLIHAIELEGLEMKLVFNSKVQSDLMRAAIKLYNEDKNFENLMATAKEIVGKPWKDKDKNVDWAKNSLNKGGEELKTDYNKDPVPVLFDNFLDDSGLKLDLIEEVEEGVWKREEMYIGNENLNSGSTTQPKESVSPSEKSFGENIYDTFLRDGAMEGEQGFNNLVKLLKLTIKQIPEAVLEGVQKVALPIIIVNPSDFEEMPDKDKVY</sequence>
<reference evidence="2 3" key="2">
    <citation type="submission" date="2018-05" db="EMBL/GenBank/DDBJ databases">
        <authorList>
            <person name="Lanie J.A."/>
            <person name="Ng W.-L."/>
            <person name="Kazmierczak K.M."/>
            <person name="Andrzejewski T.M."/>
            <person name="Davidsen T.M."/>
            <person name="Wayne K.J."/>
            <person name="Tettelin H."/>
            <person name="Glass J.I."/>
            <person name="Rusch D."/>
            <person name="Podicherti R."/>
            <person name="Tsui H.-C.T."/>
            <person name="Winkler M.E."/>
        </authorList>
    </citation>
    <scope>NUCLEOTIDE SEQUENCE [LARGE SCALE GENOMIC DNA]</scope>
    <source>
        <strain evidence="2 3">C305</strain>
    </source>
</reference>
<evidence type="ECO:0000313" key="2">
    <source>
        <dbReference type="EMBL" id="PWH86236.1"/>
    </source>
</evidence>
<dbReference type="AlphaFoldDB" id="A0A2U2XEK0"/>
<evidence type="ECO:0000313" key="3">
    <source>
        <dbReference type="Proteomes" id="UP000245370"/>
    </source>
</evidence>
<protein>
    <recommendedName>
        <fullName evidence="4">RHS repeat-associated core domain-containing protein</fullName>
    </recommendedName>
</protein>
<keyword evidence="3" id="KW-1185">Reference proteome</keyword>
<evidence type="ECO:0000256" key="1">
    <source>
        <dbReference type="SAM" id="MobiDB-lite"/>
    </source>
</evidence>
<gene>
    <name evidence="2" type="ORF">DIT68_03060</name>
</gene>
<organism evidence="2 3">
    <name type="scientific">Brumimicrobium oceani</name>
    <dbReference type="NCBI Taxonomy" id="2100725"/>
    <lineage>
        <taxon>Bacteria</taxon>
        <taxon>Pseudomonadati</taxon>
        <taxon>Bacteroidota</taxon>
        <taxon>Flavobacteriia</taxon>
        <taxon>Flavobacteriales</taxon>
        <taxon>Crocinitomicaceae</taxon>
        <taxon>Brumimicrobium</taxon>
    </lineage>
</organism>
<dbReference type="PROSITE" id="PS51257">
    <property type="entry name" value="PROKAR_LIPOPROTEIN"/>
    <property type="match status" value="1"/>
</dbReference>